<name>A0AA97ARP8_LEPBY</name>
<dbReference type="SUPFAM" id="SSF110857">
    <property type="entry name" value="Gamma-glutamyl cyclotransferase-like"/>
    <property type="match status" value="1"/>
</dbReference>
<dbReference type="RefSeq" id="WP_316428924.1">
    <property type="nucleotide sequence ID" value="NZ_CP130144.1"/>
</dbReference>
<reference evidence="2" key="2">
    <citation type="submission" date="2023-07" db="EMBL/GenBank/DDBJ databases">
        <authorList>
            <person name="Bai X.-H."/>
            <person name="Wang H.-H."/>
            <person name="Wang J."/>
            <person name="Ma M.-Y."/>
            <person name="Hu H.-H."/>
            <person name="Song Z.-L."/>
            <person name="Ma H.-G."/>
            <person name="Fan Y."/>
            <person name="Du C.-Y."/>
            <person name="Xu J.-C."/>
        </authorList>
    </citation>
    <scope>NUCLEOTIDE SEQUENCE</scope>
    <source>
        <strain evidence="2">CZ1</strain>
    </source>
</reference>
<reference evidence="2" key="1">
    <citation type="journal article" date="2023" name="Plants (Basel)">
        <title>Genomic Analysis of Leptolyngbya boryana CZ1 Reveals Efficient Carbon Fixation Modules.</title>
        <authorList>
            <person name="Bai X."/>
            <person name="Wang H."/>
            <person name="Cheng W."/>
            <person name="Wang J."/>
            <person name="Ma M."/>
            <person name="Hu H."/>
            <person name="Song Z."/>
            <person name="Ma H."/>
            <person name="Fan Y."/>
            <person name="Du C."/>
            <person name="Xu J."/>
        </authorList>
    </citation>
    <scope>NUCLEOTIDE SEQUENCE</scope>
    <source>
        <strain evidence="2">CZ1</strain>
    </source>
</reference>
<proteinExistence type="predicted"/>
<dbReference type="AlphaFoldDB" id="A0AA97ARP8"/>
<dbReference type="InterPro" id="IPR009288">
    <property type="entry name" value="AIG2-like_dom"/>
</dbReference>
<accession>A0AA97ARP8</accession>
<dbReference type="InterPro" id="IPR013024">
    <property type="entry name" value="GGCT-like"/>
</dbReference>
<sequence length="136" mass="15414">MIRVFVYGTLKPGESQYVLCADRVISSQSAIAHASLYHLQLGYPAIVPGNGRTYGYLLTFQNAEILEILDDYEQHDSTEIEPFGSGNDYQRQEIEVFDLNQISLGKAWAYVMTQEQVDRLKGVLTPSGIWQKNRPQ</sequence>
<dbReference type="Gene3D" id="3.10.490.10">
    <property type="entry name" value="Gamma-glutamyl cyclotransferase-like"/>
    <property type="match status" value="1"/>
</dbReference>
<dbReference type="EMBL" id="CP130144">
    <property type="protein sequence ID" value="WNZ48803.1"/>
    <property type="molecule type" value="Genomic_DNA"/>
</dbReference>
<gene>
    <name evidence="2" type="ORF">Q2T42_13310</name>
</gene>
<dbReference type="InterPro" id="IPR036568">
    <property type="entry name" value="GGCT-like_sf"/>
</dbReference>
<dbReference type="Pfam" id="PF06094">
    <property type="entry name" value="GGACT"/>
    <property type="match status" value="1"/>
</dbReference>
<feature type="domain" description="Gamma-glutamylcyclotransferase AIG2-like" evidence="1">
    <location>
        <begin position="4"/>
        <end position="131"/>
    </location>
</feature>
<dbReference type="CDD" id="cd06661">
    <property type="entry name" value="GGCT_like"/>
    <property type="match status" value="1"/>
</dbReference>
<protein>
    <submittedName>
        <fullName evidence="2">Gamma-glutamylcyclotransferase family protein</fullName>
    </submittedName>
</protein>
<evidence type="ECO:0000313" key="2">
    <source>
        <dbReference type="EMBL" id="WNZ48803.1"/>
    </source>
</evidence>
<evidence type="ECO:0000259" key="1">
    <source>
        <dbReference type="Pfam" id="PF06094"/>
    </source>
</evidence>
<organism evidence="2">
    <name type="scientific">Leptolyngbya boryana CZ1</name>
    <dbReference type="NCBI Taxonomy" id="3060204"/>
    <lineage>
        <taxon>Bacteria</taxon>
        <taxon>Bacillati</taxon>
        <taxon>Cyanobacteriota</taxon>
        <taxon>Cyanophyceae</taxon>
        <taxon>Leptolyngbyales</taxon>
        <taxon>Leptolyngbyaceae</taxon>
        <taxon>Leptolyngbya group</taxon>
        <taxon>Leptolyngbya</taxon>
    </lineage>
</organism>